<keyword evidence="2" id="KW-1185">Reference proteome</keyword>
<dbReference type="Proteomes" id="UP000672039">
    <property type="component" value="Chromosome"/>
</dbReference>
<evidence type="ECO:0000313" key="2">
    <source>
        <dbReference type="Proteomes" id="UP000672039"/>
    </source>
</evidence>
<dbReference type="EMBL" id="CP072801">
    <property type="protein sequence ID" value="QTR46562.1"/>
    <property type="molecule type" value="Genomic_DNA"/>
</dbReference>
<organism evidence="1 2">
    <name type="scientific">Thiothrix litoralis</name>
    <dbReference type="NCBI Taxonomy" id="2891210"/>
    <lineage>
        <taxon>Bacteria</taxon>
        <taxon>Pseudomonadati</taxon>
        <taxon>Pseudomonadota</taxon>
        <taxon>Gammaproteobacteria</taxon>
        <taxon>Thiotrichales</taxon>
        <taxon>Thiotrichaceae</taxon>
        <taxon>Thiothrix</taxon>
    </lineage>
</organism>
<proteinExistence type="predicted"/>
<gene>
    <name evidence="1" type="ORF">J9253_00965</name>
</gene>
<reference evidence="1 2" key="1">
    <citation type="submission" date="2021-04" db="EMBL/GenBank/DDBJ databases">
        <title>Genomics, taxonomy and metabolism of representatives of sulfur bacteria of the genus Thiothrix: Thiothrix fructosivorans QT, Thiothrix unzii A1T and three new species, Thiothrix subterranea sp. nov., Thiothrix litoralis sp. nov. and 'Candidatus Thiothrix anitrata' sp. nov.</title>
        <authorList>
            <person name="Ravin N.V."/>
            <person name="Smolyakov D."/>
            <person name="Rudenko T.S."/>
            <person name="Mardanov A.V."/>
            <person name="Beletsky A.V."/>
            <person name="Markov N.D."/>
            <person name="Fomenkov A.I."/>
            <person name="Roberts R.J."/>
            <person name="Karnachuk O.V."/>
            <person name="Novikov A."/>
            <person name="Grabovich M.Y."/>
        </authorList>
    </citation>
    <scope>NUCLEOTIDE SEQUENCE [LARGE SCALE GENOMIC DNA]</scope>
    <source>
        <strain evidence="1 2">AS</strain>
    </source>
</reference>
<evidence type="ECO:0000313" key="1">
    <source>
        <dbReference type="EMBL" id="QTR46562.1"/>
    </source>
</evidence>
<protein>
    <submittedName>
        <fullName evidence="1">Uncharacterized protein</fullName>
    </submittedName>
</protein>
<dbReference type="RefSeq" id="WP_210222895.1">
    <property type="nucleotide sequence ID" value="NZ_CP072801.1"/>
</dbReference>
<accession>A0ABX7WU69</accession>
<name>A0ABX7WU69_9GAMM</name>
<sequence length="62" mass="6091">MADIAGAATTVAQTLTDSANAQVTINTAATNAEILTMDSKAELAAIQGVSGALDTAAQAVQQ</sequence>